<dbReference type="Pfam" id="PF07287">
    <property type="entry name" value="AtuA"/>
    <property type="match status" value="1"/>
</dbReference>
<protein>
    <submittedName>
        <fullName evidence="2">Uncharacterized protein DUF1446</fullName>
    </submittedName>
</protein>
<gene>
    <name evidence="2" type="ORF">EV681_3324</name>
</gene>
<feature type="domain" description="Acyclic terpene utilisation N-terminal" evidence="1">
    <location>
        <begin position="11"/>
        <end position="449"/>
    </location>
</feature>
<evidence type="ECO:0000259" key="1">
    <source>
        <dbReference type="Pfam" id="PF07287"/>
    </source>
</evidence>
<organism evidence="2 3">
    <name type="scientific">Advenella incenata</name>
    <dbReference type="NCBI Taxonomy" id="267800"/>
    <lineage>
        <taxon>Bacteria</taxon>
        <taxon>Pseudomonadati</taxon>
        <taxon>Pseudomonadota</taxon>
        <taxon>Betaproteobacteria</taxon>
        <taxon>Burkholderiales</taxon>
        <taxon>Alcaligenaceae</taxon>
    </lineage>
</organism>
<dbReference type="EMBL" id="SHKO01000002">
    <property type="protein sequence ID" value="RZT94889.1"/>
    <property type="molecule type" value="Genomic_DNA"/>
</dbReference>
<accession>A0A4Q7VFW4</accession>
<evidence type="ECO:0000313" key="3">
    <source>
        <dbReference type="Proteomes" id="UP000293398"/>
    </source>
</evidence>
<keyword evidence="3" id="KW-1185">Reference proteome</keyword>
<dbReference type="PANTHER" id="PTHR47472:SF1">
    <property type="entry name" value="DUF1446-DOMAIN-CONTAINING PROTEIN"/>
    <property type="match status" value="1"/>
</dbReference>
<sequence>MYTGKHSADIVRIGTGASFSEERIYPGVQLLKYSKLDYLVCECLAERTIARETLSRERNPELGYCPMLEERMMAFMPLCIEQSVRVVSNMGAANPISAAKVVQRVGRELGLGDVSCAVVSGDDVTELLKRHPELPLMDNSGPLEQLLPRMASANVYLGADVIAQALDTGAQVVITGRVADPSLYLGVLLHHFSWSYSDMSKLAAGLIGGHLSECGTQVTGGYFADPGKKDVPRLADIGYPYIDVTRSGDVTVSKTPGSGGRVDRMTCTEQLLYELHDPANYITPDCVVDVTNISFTEEGKDRIRVTGVLGKPRTDTYKAVIGYFDGYIGSGEVSFAGPNAVGRARLAAEVAQERFRLEGGVCTEMQIDLIGINSLHQNILPHSVPYEVRLRIAGRCPDRRSALLLGEQVRHMTVQGPCAAGGPINHGAREVLAVASVLVPRKWVKTQVTLEGMQ</sequence>
<proteinExistence type="predicted"/>
<dbReference type="PANTHER" id="PTHR47472">
    <property type="entry name" value="PROPIONYL-COA CARBOXYLASE"/>
    <property type="match status" value="1"/>
</dbReference>
<dbReference type="Proteomes" id="UP000293398">
    <property type="component" value="Unassembled WGS sequence"/>
</dbReference>
<comment type="caution">
    <text evidence="2">The sequence shown here is derived from an EMBL/GenBank/DDBJ whole genome shotgun (WGS) entry which is preliminary data.</text>
</comment>
<dbReference type="OrthoDB" id="9763456at2"/>
<dbReference type="RefSeq" id="WP_130304594.1">
    <property type="nucleotide sequence ID" value="NZ_SHKO01000002.1"/>
</dbReference>
<dbReference type="InterPro" id="IPR010839">
    <property type="entry name" value="AtuA_N"/>
</dbReference>
<name>A0A4Q7VFW4_9BURK</name>
<dbReference type="AlphaFoldDB" id="A0A4Q7VFW4"/>
<evidence type="ECO:0000313" key="2">
    <source>
        <dbReference type="EMBL" id="RZT94889.1"/>
    </source>
</evidence>
<reference evidence="2 3" key="1">
    <citation type="submission" date="2019-02" db="EMBL/GenBank/DDBJ databases">
        <title>Genomic Encyclopedia of Type Strains, Phase IV (KMG-IV): sequencing the most valuable type-strain genomes for metagenomic binning, comparative biology and taxonomic classification.</title>
        <authorList>
            <person name="Goeker M."/>
        </authorList>
    </citation>
    <scope>NUCLEOTIDE SEQUENCE [LARGE SCALE GENOMIC DNA]</scope>
    <source>
        <strain evidence="2 3">DSM 23814</strain>
    </source>
</reference>